<dbReference type="EMBL" id="LNRQ01000001">
    <property type="protein sequence ID" value="KZN10095.1"/>
    <property type="molecule type" value="Genomic_DNA"/>
</dbReference>
<dbReference type="PROSITE" id="PS51355">
    <property type="entry name" value="GLUTATHIONE_PEROXID_3"/>
    <property type="match status" value="1"/>
</dbReference>
<dbReference type="PROSITE" id="PS00763">
    <property type="entry name" value="GLUTATHIONE_PEROXID_2"/>
    <property type="match status" value="1"/>
</dbReference>
<dbReference type="PANTHER" id="PTHR11592">
    <property type="entry name" value="GLUTATHIONE PEROXIDASE"/>
    <property type="match status" value="1"/>
</dbReference>
<dbReference type="PANTHER" id="PTHR11592:SF17">
    <property type="entry name" value="GLUTATHIONE PEROXIDASE 5-RELATED"/>
    <property type="match status" value="1"/>
</dbReference>
<keyword evidence="2" id="KW-0575">Peroxidase</keyword>
<proteinExistence type="inferred from homology"/>
<organism evidence="4">
    <name type="scientific">Daucus carota subsp. sativus</name>
    <name type="common">Carrot</name>
    <dbReference type="NCBI Taxonomy" id="79200"/>
    <lineage>
        <taxon>Eukaryota</taxon>
        <taxon>Viridiplantae</taxon>
        <taxon>Streptophyta</taxon>
        <taxon>Embryophyta</taxon>
        <taxon>Tracheophyta</taxon>
        <taxon>Spermatophyta</taxon>
        <taxon>Magnoliopsida</taxon>
        <taxon>eudicotyledons</taxon>
        <taxon>Gunneridae</taxon>
        <taxon>Pentapetalae</taxon>
        <taxon>asterids</taxon>
        <taxon>campanulids</taxon>
        <taxon>Apiales</taxon>
        <taxon>Apiaceae</taxon>
        <taxon>Apioideae</taxon>
        <taxon>Scandiceae</taxon>
        <taxon>Daucinae</taxon>
        <taxon>Daucus</taxon>
        <taxon>Daucus sect. Daucus</taxon>
    </lineage>
</organism>
<dbReference type="InterPro" id="IPR036249">
    <property type="entry name" value="Thioredoxin-like_sf"/>
</dbReference>
<dbReference type="Pfam" id="PF00255">
    <property type="entry name" value="GSHPx"/>
    <property type="match status" value="1"/>
</dbReference>
<sequence length="121" mass="14173">MNSSWANSNYSELTELYDRYKDTDFEILAFPCNQFLKQAPGTGEQLQNYACEKFQAEYPVFQKVSCTELKKLVTRVIKKLITNVVTEFSKHLRLKDYKENVTLEVFKVAAPNLYTPDWMVK</sequence>
<evidence type="ECO:0000256" key="1">
    <source>
        <dbReference type="ARBA" id="ARBA00006926"/>
    </source>
</evidence>
<reference evidence="4" key="1">
    <citation type="journal article" date="2016" name="Nat. Genet.">
        <title>A high-quality carrot genome assembly provides new insights into carotenoid accumulation and asterid genome evolution.</title>
        <authorList>
            <person name="Iorizzo M."/>
            <person name="Ellison S."/>
            <person name="Senalik D."/>
            <person name="Zeng P."/>
            <person name="Satapoomin P."/>
            <person name="Huang J."/>
            <person name="Bowman M."/>
            <person name="Iovene M."/>
            <person name="Sanseverino W."/>
            <person name="Cavagnaro P."/>
            <person name="Yildiz M."/>
            <person name="Macko-Podgorni A."/>
            <person name="Moranska E."/>
            <person name="Grzebelus E."/>
            <person name="Grzebelus D."/>
            <person name="Ashrafi H."/>
            <person name="Zheng Z."/>
            <person name="Cheng S."/>
            <person name="Spooner D."/>
            <person name="Van Deynze A."/>
            <person name="Simon P."/>
        </authorList>
    </citation>
    <scope>NUCLEOTIDE SEQUENCE [LARGE SCALE GENOMIC DNA]</scope>
    <source>
        <tissue evidence="4">Leaf</tissue>
    </source>
</reference>
<dbReference type="GO" id="GO:0005829">
    <property type="term" value="C:cytosol"/>
    <property type="evidence" value="ECO:0007669"/>
    <property type="project" value="TreeGrafter"/>
</dbReference>
<dbReference type="STRING" id="79200.A0A166HCU8"/>
<dbReference type="SUPFAM" id="SSF52833">
    <property type="entry name" value="Thioredoxin-like"/>
    <property type="match status" value="1"/>
</dbReference>
<name>A0A166HCU8_DAUCS</name>
<dbReference type="AlphaFoldDB" id="A0A166HCU8"/>
<gene>
    <name evidence="4" type="ORF">DCAR_002751</name>
</gene>
<protein>
    <recommendedName>
        <fullName evidence="5">Glutathione peroxidase</fullName>
    </recommendedName>
</protein>
<dbReference type="Gramene" id="KZN10095">
    <property type="protein sequence ID" value="KZN10095"/>
    <property type="gene ID" value="DCAR_002751"/>
</dbReference>
<accession>A0A166HCU8</accession>
<dbReference type="GO" id="GO:0006979">
    <property type="term" value="P:response to oxidative stress"/>
    <property type="evidence" value="ECO:0007669"/>
    <property type="project" value="InterPro"/>
</dbReference>
<comment type="similarity">
    <text evidence="1">Belongs to the glutathione peroxidase family.</text>
</comment>
<evidence type="ECO:0000256" key="2">
    <source>
        <dbReference type="ARBA" id="ARBA00022559"/>
    </source>
</evidence>
<dbReference type="InterPro" id="IPR000889">
    <property type="entry name" value="Glutathione_peroxidase"/>
</dbReference>
<dbReference type="InterPro" id="IPR029760">
    <property type="entry name" value="GPX_CS"/>
</dbReference>
<evidence type="ECO:0000256" key="3">
    <source>
        <dbReference type="ARBA" id="ARBA00023002"/>
    </source>
</evidence>
<comment type="caution">
    <text evidence="4">The sequence shown here is derived from an EMBL/GenBank/DDBJ whole genome shotgun (WGS) entry which is preliminary data.</text>
</comment>
<keyword evidence="3" id="KW-0560">Oxidoreductase</keyword>
<dbReference type="Gene3D" id="3.40.30.10">
    <property type="entry name" value="Glutaredoxin"/>
    <property type="match status" value="1"/>
</dbReference>
<evidence type="ECO:0008006" key="5">
    <source>
        <dbReference type="Google" id="ProtNLM"/>
    </source>
</evidence>
<dbReference type="GO" id="GO:0004601">
    <property type="term" value="F:peroxidase activity"/>
    <property type="evidence" value="ECO:0007669"/>
    <property type="project" value="UniProtKB-KW"/>
</dbReference>
<evidence type="ECO:0000313" key="4">
    <source>
        <dbReference type="EMBL" id="KZN10095.1"/>
    </source>
</evidence>